<dbReference type="Gene3D" id="2.40.128.20">
    <property type="match status" value="1"/>
</dbReference>
<keyword evidence="2" id="KW-0449">Lipoprotein</keyword>
<dbReference type="InterPro" id="IPR012674">
    <property type="entry name" value="Calycin"/>
</dbReference>
<comment type="subcellular location">
    <subcellularLocation>
        <location evidence="2">Cell outer membrane</location>
    </subcellularLocation>
</comment>
<gene>
    <name evidence="4" type="ORF">AWB65_04130</name>
</gene>
<dbReference type="GO" id="GO:0006950">
    <property type="term" value="P:response to stress"/>
    <property type="evidence" value="ECO:0007669"/>
    <property type="project" value="UniProtKB-ARBA"/>
</dbReference>
<dbReference type="GO" id="GO:0009279">
    <property type="term" value="C:cell outer membrane"/>
    <property type="evidence" value="ECO:0007669"/>
    <property type="project" value="UniProtKB-SubCell"/>
</dbReference>
<dbReference type="PROSITE" id="PS51257">
    <property type="entry name" value="PROKAR_LIPOPROTEIN"/>
    <property type="match status" value="1"/>
</dbReference>
<organism evidence="4 5">
    <name type="scientific">Caballeronia humi</name>
    <dbReference type="NCBI Taxonomy" id="326474"/>
    <lineage>
        <taxon>Bacteria</taxon>
        <taxon>Pseudomonadati</taxon>
        <taxon>Pseudomonadota</taxon>
        <taxon>Betaproteobacteria</taxon>
        <taxon>Burkholderiales</taxon>
        <taxon>Burkholderiaceae</taxon>
        <taxon>Caballeronia</taxon>
    </lineage>
</organism>
<dbReference type="InterPro" id="IPR047202">
    <property type="entry name" value="Lipocalin_Blc-like_dom"/>
</dbReference>
<dbReference type="CDD" id="cd19438">
    <property type="entry name" value="lipocalin_Blc-like"/>
    <property type="match status" value="1"/>
</dbReference>
<keyword evidence="2" id="KW-0446">Lipid-binding</keyword>
<dbReference type="InterPro" id="IPR002446">
    <property type="entry name" value="Lipocalin_bac"/>
</dbReference>
<dbReference type="GO" id="GO:0008289">
    <property type="term" value="F:lipid binding"/>
    <property type="evidence" value="ECO:0007669"/>
    <property type="project" value="UniProtKB-UniRule"/>
</dbReference>
<dbReference type="PANTHER" id="PTHR10612">
    <property type="entry name" value="APOLIPOPROTEIN D"/>
    <property type="match status" value="1"/>
</dbReference>
<dbReference type="InterPro" id="IPR022271">
    <property type="entry name" value="Lipocalin_ApoD"/>
</dbReference>
<feature type="domain" description="Lipocalin/cytosolic fatty-acid binding" evidence="3">
    <location>
        <begin position="44"/>
        <end position="185"/>
    </location>
</feature>
<dbReference type="OrthoDB" id="9793905at2"/>
<keyword evidence="2" id="KW-0732">Signal</keyword>
<keyword evidence="5" id="KW-1185">Reference proteome</keyword>
<comment type="function">
    <text evidence="2">Involved in the storage or transport of lipids necessary for membrane maintenance under stressful conditions. Displays a binding preference for lysophospholipids.</text>
</comment>
<comment type="subunit">
    <text evidence="2">Homodimer.</text>
</comment>
<dbReference type="AlphaFoldDB" id="A0A158I334"/>
<dbReference type="PRINTS" id="PR01171">
    <property type="entry name" value="BCTLIPOCALIN"/>
</dbReference>
<evidence type="ECO:0000256" key="1">
    <source>
        <dbReference type="ARBA" id="ARBA00006889"/>
    </source>
</evidence>
<evidence type="ECO:0000313" key="5">
    <source>
        <dbReference type="Proteomes" id="UP000054977"/>
    </source>
</evidence>
<dbReference type="RefSeq" id="WP_087668908.1">
    <property type="nucleotide sequence ID" value="NZ_FCNW02000024.1"/>
</dbReference>
<evidence type="ECO:0000259" key="3">
    <source>
        <dbReference type="Pfam" id="PF08212"/>
    </source>
</evidence>
<dbReference type="EMBL" id="FCNW02000024">
    <property type="protein sequence ID" value="SAL50753.1"/>
    <property type="molecule type" value="Genomic_DNA"/>
</dbReference>
<proteinExistence type="inferred from homology"/>
<dbReference type="InterPro" id="IPR000566">
    <property type="entry name" value="Lipocln_cytosolic_FA-bd_dom"/>
</dbReference>
<dbReference type="Pfam" id="PF08212">
    <property type="entry name" value="Lipocalin_2"/>
    <property type="match status" value="1"/>
</dbReference>
<accession>A0A158I334</accession>
<feature type="signal peptide" evidence="2">
    <location>
        <begin position="1"/>
        <end position="24"/>
    </location>
</feature>
<dbReference type="PANTHER" id="PTHR10612:SF34">
    <property type="entry name" value="APOLIPOPROTEIN D"/>
    <property type="match status" value="1"/>
</dbReference>
<protein>
    <recommendedName>
        <fullName evidence="2">Outer membrane lipoprotein Blc</fullName>
    </recommendedName>
</protein>
<comment type="caution">
    <text evidence="4">The sequence shown here is derived from an EMBL/GenBank/DDBJ whole genome shotgun (WGS) entry which is preliminary data.</text>
</comment>
<dbReference type="Proteomes" id="UP000054977">
    <property type="component" value="Unassembled WGS sequence"/>
</dbReference>
<name>A0A158I334_9BURK</name>
<keyword evidence="2" id="KW-0998">Cell outer membrane</keyword>
<feature type="chain" id="PRO_5013434562" description="Outer membrane lipoprotein Blc" evidence="2">
    <location>
        <begin position="25"/>
        <end position="187"/>
    </location>
</feature>
<comment type="similarity">
    <text evidence="1 2">Belongs to the calycin superfamily. Lipocalin family.</text>
</comment>
<sequence>MTIKRPWIYGAAALLAVGGIGAIAACATQGKSGNASVPQPAKGVDLDRYLGRWYEFARYENRFERDCEAVTADYATRDDGLISVVNACRAGGLTGPYKSAEGRAKIVPESGNAKLKVSFFGPFYVGDYWVLDHADDYTWSIVGEPSGRYLWILTRDAKPAAAARTALVERVRALGYDVTMLRETQHE</sequence>
<evidence type="ECO:0000256" key="2">
    <source>
        <dbReference type="PIRNR" id="PIRNR036893"/>
    </source>
</evidence>
<keyword evidence="2" id="KW-0472">Membrane</keyword>
<dbReference type="PIRSF" id="PIRSF036893">
    <property type="entry name" value="Lipocalin_ApoD"/>
    <property type="match status" value="1"/>
</dbReference>
<evidence type="ECO:0000313" key="4">
    <source>
        <dbReference type="EMBL" id="SAL50753.1"/>
    </source>
</evidence>
<dbReference type="SUPFAM" id="SSF50814">
    <property type="entry name" value="Lipocalins"/>
    <property type="match status" value="1"/>
</dbReference>
<reference evidence="4" key="1">
    <citation type="submission" date="2016-01" db="EMBL/GenBank/DDBJ databases">
        <authorList>
            <person name="Peeters C."/>
        </authorList>
    </citation>
    <scope>NUCLEOTIDE SEQUENCE [LARGE SCALE GENOMIC DNA]</scope>
    <source>
        <strain evidence="4">LMG 22934</strain>
    </source>
</reference>